<name>A0AAV3RUP3_LITER</name>
<reference evidence="1 2" key="1">
    <citation type="submission" date="2024-01" db="EMBL/GenBank/DDBJ databases">
        <title>The complete chloroplast genome sequence of Lithospermum erythrorhizon: insights into the phylogenetic relationship among Boraginaceae species and the maternal lineages of purple gromwells.</title>
        <authorList>
            <person name="Okada T."/>
            <person name="Watanabe K."/>
        </authorList>
    </citation>
    <scope>NUCLEOTIDE SEQUENCE [LARGE SCALE GENOMIC DNA]</scope>
</reference>
<gene>
    <name evidence="1" type="ORF">LIER_30956</name>
</gene>
<proteinExistence type="predicted"/>
<dbReference type="AlphaFoldDB" id="A0AAV3RUP3"/>
<sequence>MCEKLSNTIPLRLENLLEEVQRAPLPKIDMILGRCNGLVFSKDGDIFLWNPCTSYCQKVLELDNLIGRVYSVVSGFCYDTSSDDYIVILTCRQFSPGWTLPVISASLKTTNWRFPYDIDSIVDMECIVNNKLRWLASPYGPYYGRQEEEVQQPWKNPNTLYILILHQTRSSCYY</sequence>
<evidence type="ECO:0000313" key="2">
    <source>
        <dbReference type="Proteomes" id="UP001454036"/>
    </source>
</evidence>
<keyword evidence="2" id="KW-1185">Reference proteome</keyword>
<organism evidence="1 2">
    <name type="scientific">Lithospermum erythrorhizon</name>
    <name type="common">Purple gromwell</name>
    <name type="synonym">Lithospermum officinale var. erythrorhizon</name>
    <dbReference type="NCBI Taxonomy" id="34254"/>
    <lineage>
        <taxon>Eukaryota</taxon>
        <taxon>Viridiplantae</taxon>
        <taxon>Streptophyta</taxon>
        <taxon>Embryophyta</taxon>
        <taxon>Tracheophyta</taxon>
        <taxon>Spermatophyta</taxon>
        <taxon>Magnoliopsida</taxon>
        <taxon>eudicotyledons</taxon>
        <taxon>Gunneridae</taxon>
        <taxon>Pentapetalae</taxon>
        <taxon>asterids</taxon>
        <taxon>lamiids</taxon>
        <taxon>Boraginales</taxon>
        <taxon>Boraginaceae</taxon>
        <taxon>Boraginoideae</taxon>
        <taxon>Lithospermeae</taxon>
        <taxon>Lithospermum</taxon>
    </lineage>
</organism>
<accession>A0AAV3RUP3</accession>
<dbReference type="EMBL" id="BAABME010011318">
    <property type="protein sequence ID" value="GAA0183571.1"/>
    <property type="molecule type" value="Genomic_DNA"/>
</dbReference>
<dbReference type="Proteomes" id="UP001454036">
    <property type="component" value="Unassembled WGS sequence"/>
</dbReference>
<comment type="caution">
    <text evidence="1">The sequence shown here is derived from an EMBL/GenBank/DDBJ whole genome shotgun (WGS) entry which is preliminary data.</text>
</comment>
<protein>
    <submittedName>
        <fullName evidence="1">Uncharacterized protein</fullName>
    </submittedName>
</protein>
<evidence type="ECO:0000313" key="1">
    <source>
        <dbReference type="EMBL" id="GAA0183571.1"/>
    </source>
</evidence>